<dbReference type="Proteomes" id="UP000195221">
    <property type="component" value="Unassembled WGS sequence"/>
</dbReference>
<organism evidence="2 3">
    <name type="scientific">Caballeronia sordidicola</name>
    <name type="common">Burkholderia sordidicola</name>
    <dbReference type="NCBI Taxonomy" id="196367"/>
    <lineage>
        <taxon>Bacteria</taxon>
        <taxon>Pseudomonadati</taxon>
        <taxon>Pseudomonadota</taxon>
        <taxon>Betaproteobacteria</taxon>
        <taxon>Burkholderiales</taxon>
        <taxon>Burkholderiaceae</taxon>
        <taxon>Caballeronia</taxon>
    </lineage>
</organism>
<keyword evidence="2" id="KW-0436">Ligase</keyword>
<dbReference type="AlphaFoldDB" id="A0A242N5G1"/>
<dbReference type="Gene3D" id="3.90.920.10">
    <property type="entry name" value="DNA primase, PRIM domain"/>
    <property type="match status" value="1"/>
</dbReference>
<dbReference type="GO" id="GO:0016874">
    <property type="term" value="F:ligase activity"/>
    <property type="evidence" value="ECO:0007669"/>
    <property type="project" value="UniProtKB-KW"/>
</dbReference>
<feature type="domain" description="DNA ligase D polymerase" evidence="1">
    <location>
        <begin position="2"/>
        <end position="38"/>
    </location>
</feature>
<proteinExistence type="predicted"/>
<dbReference type="Pfam" id="PF21686">
    <property type="entry name" value="LigD_Prim-Pol"/>
    <property type="match status" value="1"/>
</dbReference>
<reference evidence="2 3" key="1">
    <citation type="submission" date="2017-03" db="EMBL/GenBank/DDBJ databases">
        <title>Genome analysis of strain PAMC 26577.</title>
        <authorList>
            <person name="Oh H.-M."/>
            <person name="Yang J.-A."/>
        </authorList>
    </citation>
    <scope>NUCLEOTIDE SEQUENCE [LARGE SCALE GENOMIC DNA]</scope>
    <source>
        <strain evidence="2 3">PAMC 26577</strain>
    </source>
</reference>
<dbReference type="InterPro" id="IPR014145">
    <property type="entry name" value="LigD_pol_dom"/>
</dbReference>
<name>A0A242N5G1_CABSO</name>
<dbReference type="EMBL" id="NBTZ01000020">
    <property type="protein sequence ID" value="OTP78910.1"/>
    <property type="molecule type" value="Genomic_DNA"/>
</dbReference>
<evidence type="ECO:0000259" key="1">
    <source>
        <dbReference type="Pfam" id="PF21686"/>
    </source>
</evidence>
<sequence>MDVSMPIKWEELPEIKAADQWTIHSAIKRQRTLGADPWQGYSRCRQGLTVAMKRAIDLK</sequence>
<evidence type="ECO:0000313" key="2">
    <source>
        <dbReference type="EMBL" id="OTP78910.1"/>
    </source>
</evidence>
<protein>
    <submittedName>
        <fullName evidence="2">ATP-dependent DNA ligase clustered with Ku protein, LigD</fullName>
    </submittedName>
</protein>
<comment type="caution">
    <text evidence="2">The sequence shown here is derived from an EMBL/GenBank/DDBJ whole genome shotgun (WGS) entry which is preliminary data.</text>
</comment>
<evidence type="ECO:0000313" key="3">
    <source>
        <dbReference type="Proteomes" id="UP000195221"/>
    </source>
</evidence>
<accession>A0A242N5G1</accession>
<gene>
    <name evidence="2" type="ORF">PAMC26577_02945</name>
</gene>